<feature type="non-terminal residue" evidence="1">
    <location>
        <position position="1"/>
    </location>
</feature>
<dbReference type="Proteomes" id="UP000541154">
    <property type="component" value="Unassembled WGS sequence"/>
</dbReference>
<gene>
    <name evidence="1" type="ORF">ETB97_012217</name>
</gene>
<keyword evidence="2" id="KW-1185">Reference proteome</keyword>
<protein>
    <submittedName>
        <fullName evidence="1">Uncharacterized protein</fullName>
    </submittedName>
</protein>
<evidence type="ECO:0000313" key="1">
    <source>
        <dbReference type="EMBL" id="KAF5862070.1"/>
    </source>
</evidence>
<dbReference type="AlphaFoldDB" id="A0A8H6A951"/>
<sequence>SAIWDNGPVLVSCKPIRFAISMEKVGRNHQPLPYATRLPIVKGVISINGKYEYRNVQKLSTSGDFVDWGMVRDLVRFFARKSVKQLLPPATMQLDSYRCLPESRD</sequence>
<comment type="caution">
    <text evidence="1">The sequence shown here is derived from an EMBL/GenBank/DDBJ whole genome shotgun (WGS) entry which is preliminary data.</text>
</comment>
<reference evidence="1 2" key="1">
    <citation type="submission" date="2019-04" db="EMBL/GenBank/DDBJ databases">
        <title>Aspergillus burnettii sp. nov., novel species from soil in southeast Queensland.</title>
        <authorList>
            <person name="Gilchrist C.L.M."/>
            <person name="Pitt J.I."/>
            <person name="Lange L."/>
            <person name="Lacey H.J."/>
            <person name="Vuong D."/>
            <person name="Midgley D.J."/>
            <person name="Greenfield P."/>
            <person name="Bradbury M."/>
            <person name="Lacey E."/>
            <person name="Busk P.K."/>
            <person name="Pilgaard B."/>
            <person name="Chooi Y.H."/>
            <person name="Piggott A.M."/>
        </authorList>
    </citation>
    <scope>NUCLEOTIDE SEQUENCE [LARGE SCALE GENOMIC DNA]</scope>
    <source>
        <strain evidence="1 2">FRR 5400</strain>
    </source>
</reference>
<evidence type="ECO:0000313" key="2">
    <source>
        <dbReference type="Proteomes" id="UP000541154"/>
    </source>
</evidence>
<name>A0A8H6A951_PETAA</name>
<accession>A0A8H6A951</accession>
<dbReference type="EMBL" id="SPNV01000083">
    <property type="protein sequence ID" value="KAF5862070.1"/>
    <property type="molecule type" value="Genomic_DNA"/>
</dbReference>
<proteinExistence type="predicted"/>
<organism evidence="1 2">
    <name type="scientific">Petromyces alliaceus</name>
    <name type="common">Aspergillus alliaceus</name>
    <dbReference type="NCBI Taxonomy" id="209559"/>
    <lineage>
        <taxon>Eukaryota</taxon>
        <taxon>Fungi</taxon>
        <taxon>Dikarya</taxon>
        <taxon>Ascomycota</taxon>
        <taxon>Pezizomycotina</taxon>
        <taxon>Eurotiomycetes</taxon>
        <taxon>Eurotiomycetidae</taxon>
        <taxon>Eurotiales</taxon>
        <taxon>Aspergillaceae</taxon>
        <taxon>Aspergillus</taxon>
        <taxon>Aspergillus subgen. Circumdati</taxon>
    </lineage>
</organism>